<feature type="transmembrane region" description="Helical" evidence="2">
    <location>
        <begin position="101"/>
        <end position="125"/>
    </location>
</feature>
<dbReference type="Proteomes" id="UP000677918">
    <property type="component" value="Unassembled WGS sequence"/>
</dbReference>
<dbReference type="AlphaFoldDB" id="A0A8J4H457"/>
<dbReference type="EMBL" id="BOVK01000016">
    <property type="protein sequence ID" value="GIQ68574.1"/>
    <property type="molecule type" value="Genomic_DNA"/>
</dbReference>
<keyword evidence="2" id="KW-1133">Transmembrane helix</keyword>
<name>A0A8J4H457_9BACL</name>
<proteinExistence type="predicted"/>
<feature type="domain" description="HTH cro/C1-type" evidence="3">
    <location>
        <begin position="7"/>
        <end position="68"/>
    </location>
</feature>
<dbReference type="Gene3D" id="1.10.260.40">
    <property type="entry name" value="lambda repressor-like DNA-binding domains"/>
    <property type="match status" value="1"/>
</dbReference>
<comment type="caution">
    <text evidence="4">The sequence shown here is derived from an EMBL/GenBank/DDBJ whole genome shotgun (WGS) entry which is preliminary data.</text>
</comment>
<organism evidence="4 5">
    <name type="scientific">Xylanibacillus composti</name>
    <dbReference type="NCBI Taxonomy" id="1572762"/>
    <lineage>
        <taxon>Bacteria</taxon>
        <taxon>Bacillati</taxon>
        <taxon>Bacillota</taxon>
        <taxon>Bacilli</taxon>
        <taxon>Bacillales</taxon>
        <taxon>Paenibacillaceae</taxon>
        <taxon>Xylanibacillus</taxon>
    </lineage>
</organism>
<dbReference type="GO" id="GO:0003677">
    <property type="term" value="F:DNA binding"/>
    <property type="evidence" value="ECO:0007669"/>
    <property type="project" value="InterPro"/>
</dbReference>
<dbReference type="InterPro" id="IPR010982">
    <property type="entry name" value="Lambda_DNA-bd_dom_sf"/>
</dbReference>
<evidence type="ECO:0000259" key="3">
    <source>
        <dbReference type="SMART" id="SM00530"/>
    </source>
</evidence>
<gene>
    <name evidence="4" type="ORF">XYCOK13_13980</name>
</gene>
<keyword evidence="2" id="KW-0472">Membrane</keyword>
<dbReference type="Pfam" id="PF13413">
    <property type="entry name" value="HTH_25"/>
    <property type="match status" value="1"/>
</dbReference>
<protein>
    <submittedName>
        <fullName evidence="4">XRE family transcriptional regulator</fullName>
    </submittedName>
</protein>
<accession>A0A8J4H457</accession>
<dbReference type="SUPFAM" id="SSF47413">
    <property type="entry name" value="lambda repressor-like DNA-binding domains"/>
    <property type="match status" value="1"/>
</dbReference>
<dbReference type="PANTHER" id="PTHR34475:SF1">
    <property type="entry name" value="CYTOSKELETON PROTEIN RODZ"/>
    <property type="match status" value="1"/>
</dbReference>
<keyword evidence="2" id="KW-0812">Transmembrane</keyword>
<evidence type="ECO:0000256" key="2">
    <source>
        <dbReference type="SAM" id="Phobius"/>
    </source>
</evidence>
<evidence type="ECO:0000313" key="4">
    <source>
        <dbReference type="EMBL" id="GIQ68574.1"/>
    </source>
</evidence>
<keyword evidence="5" id="KW-1185">Reference proteome</keyword>
<dbReference type="CDD" id="cd00093">
    <property type="entry name" value="HTH_XRE"/>
    <property type="match status" value="1"/>
</dbReference>
<evidence type="ECO:0000313" key="5">
    <source>
        <dbReference type="Proteomes" id="UP000677918"/>
    </source>
</evidence>
<dbReference type="InterPro" id="IPR050400">
    <property type="entry name" value="Bact_Cytoskel_RodZ"/>
</dbReference>
<feature type="compositionally biased region" description="Acidic residues" evidence="1">
    <location>
        <begin position="162"/>
        <end position="173"/>
    </location>
</feature>
<dbReference type="RefSeq" id="WP_213411165.1">
    <property type="nucleotide sequence ID" value="NZ_BOVK01000016.1"/>
</dbReference>
<reference evidence="4" key="1">
    <citation type="submission" date="2021-04" db="EMBL/GenBank/DDBJ databases">
        <title>Draft genome sequence of Xylanibacillus composti strain K13.</title>
        <authorList>
            <person name="Uke A."/>
            <person name="Chhe C."/>
            <person name="Baramee S."/>
            <person name="Kosugi A."/>
        </authorList>
    </citation>
    <scope>NUCLEOTIDE SEQUENCE</scope>
    <source>
        <strain evidence="4">K13</strain>
    </source>
</reference>
<dbReference type="InterPro" id="IPR001387">
    <property type="entry name" value="Cro/C1-type_HTH"/>
</dbReference>
<feature type="region of interest" description="Disordered" evidence="1">
    <location>
        <begin position="132"/>
        <end position="173"/>
    </location>
</feature>
<dbReference type="PANTHER" id="PTHR34475">
    <property type="match status" value="1"/>
</dbReference>
<dbReference type="SMART" id="SM00530">
    <property type="entry name" value="HTH_XRE"/>
    <property type="match status" value="1"/>
</dbReference>
<sequence>MSDLGQLLKKARNERKLTLEDLQESTKIRKRYLEAIEEGDFKVLPGNFYTRAFIKSYAEAVGLDPEEVMRLYRNVIPDNKAEPKPEAGRPRRRSVANMDRISKWMTSLLLFSFLLLIVIVIYSVAYNKDQPEEEITNPPITDEVAPDTGENDGAESVADPLPETEPEIEAEPEPEVAYVNQDGSNYIYSVSNVDQLEIELAFPNGDCYVVARHGDSNGTPIETQARNNMYHQADTDRIVSDGSVWIRFGKPSSAEIRVNGVLLEEEKLKESNPWNVQINLVKAEADTTPEV</sequence>
<evidence type="ECO:0000256" key="1">
    <source>
        <dbReference type="SAM" id="MobiDB-lite"/>
    </source>
</evidence>